<comment type="caution">
    <text evidence="2">The sequence shown here is derived from an EMBL/GenBank/DDBJ whole genome shotgun (WGS) entry which is preliminary data.</text>
</comment>
<reference evidence="2 3" key="1">
    <citation type="submission" date="2019-03" db="EMBL/GenBank/DDBJ databases">
        <title>First draft genome of Liparis tanakae, snailfish: a comprehensive survey of snailfish specific genes.</title>
        <authorList>
            <person name="Kim W."/>
            <person name="Song I."/>
            <person name="Jeong J.-H."/>
            <person name="Kim D."/>
            <person name="Kim S."/>
            <person name="Ryu S."/>
            <person name="Song J.Y."/>
            <person name="Lee S.K."/>
        </authorList>
    </citation>
    <scope>NUCLEOTIDE SEQUENCE [LARGE SCALE GENOMIC DNA]</scope>
    <source>
        <tissue evidence="2">Muscle</tissue>
    </source>
</reference>
<name>A0A4Z2EZ96_9TELE</name>
<feature type="compositionally biased region" description="Basic and acidic residues" evidence="1">
    <location>
        <begin position="1"/>
        <end position="23"/>
    </location>
</feature>
<protein>
    <submittedName>
        <fullName evidence="2">Uncharacterized protein</fullName>
    </submittedName>
</protein>
<dbReference type="EMBL" id="SRLO01002024">
    <property type="protein sequence ID" value="TNN34179.1"/>
    <property type="molecule type" value="Genomic_DNA"/>
</dbReference>
<dbReference type="Proteomes" id="UP000314294">
    <property type="component" value="Unassembled WGS sequence"/>
</dbReference>
<keyword evidence="3" id="KW-1185">Reference proteome</keyword>
<dbReference type="AlphaFoldDB" id="A0A4Z2EZ96"/>
<proteinExistence type="predicted"/>
<organism evidence="2 3">
    <name type="scientific">Liparis tanakae</name>
    <name type="common">Tanaka's snailfish</name>
    <dbReference type="NCBI Taxonomy" id="230148"/>
    <lineage>
        <taxon>Eukaryota</taxon>
        <taxon>Metazoa</taxon>
        <taxon>Chordata</taxon>
        <taxon>Craniata</taxon>
        <taxon>Vertebrata</taxon>
        <taxon>Euteleostomi</taxon>
        <taxon>Actinopterygii</taxon>
        <taxon>Neopterygii</taxon>
        <taxon>Teleostei</taxon>
        <taxon>Neoteleostei</taxon>
        <taxon>Acanthomorphata</taxon>
        <taxon>Eupercaria</taxon>
        <taxon>Perciformes</taxon>
        <taxon>Cottioidei</taxon>
        <taxon>Cottales</taxon>
        <taxon>Liparidae</taxon>
        <taxon>Liparis</taxon>
    </lineage>
</organism>
<feature type="region of interest" description="Disordered" evidence="1">
    <location>
        <begin position="1"/>
        <end position="88"/>
    </location>
</feature>
<sequence length="88" mass="10040">MASPKRSDRVYVSTDRHDMKDEGENTQNNPSRVTERRTSKREKRDTEGVEDKNGGRREEAGLKDAGAQTSGEASQRRRRSPRNPSPKR</sequence>
<evidence type="ECO:0000313" key="3">
    <source>
        <dbReference type="Proteomes" id="UP000314294"/>
    </source>
</evidence>
<accession>A0A4Z2EZ96</accession>
<gene>
    <name evidence="2" type="ORF">EYF80_055654</name>
</gene>
<feature type="compositionally biased region" description="Basic residues" evidence="1">
    <location>
        <begin position="76"/>
        <end position="88"/>
    </location>
</feature>
<feature type="compositionally biased region" description="Basic and acidic residues" evidence="1">
    <location>
        <begin position="33"/>
        <end position="62"/>
    </location>
</feature>
<evidence type="ECO:0000256" key="1">
    <source>
        <dbReference type="SAM" id="MobiDB-lite"/>
    </source>
</evidence>
<evidence type="ECO:0000313" key="2">
    <source>
        <dbReference type="EMBL" id="TNN34179.1"/>
    </source>
</evidence>